<organism evidence="2 3">
    <name type="scientific">Luteimonas cucumeris</name>
    <dbReference type="NCBI Taxonomy" id="985012"/>
    <lineage>
        <taxon>Bacteria</taxon>
        <taxon>Pseudomonadati</taxon>
        <taxon>Pseudomonadota</taxon>
        <taxon>Gammaproteobacteria</taxon>
        <taxon>Lysobacterales</taxon>
        <taxon>Lysobacteraceae</taxon>
        <taxon>Luteimonas</taxon>
    </lineage>
</organism>
<evidence type="ECO:0000313" key="3">
    <source>
        <dbReference type="Proteomes" id="UP000315167"/>
    </source>
</evidence>
<dbReference type="Pfam" id="PF11101">
    <property type="entry name" value="DUF2884"/>
    <property type="match status" value="1"/>
</dbReference>
<proteinExistence type="predicted"/>
<feature type="signal peptide" evidence="1">
    <location>
        <begin position="1"/>
        <end position="20"/>
    </location>
</feature>
<protein>
    <recommendedName>
        <fullName evidence="4">DUF2884 family protein</fullName>
    </recommendedName>
</protein>
<sequence length="252" mass="27538">MHRLSIGLSSLLLLAGAGQAAEINVDCDVESDYEFALTDRSVIFTRDTGTPRAIVMRQGKLFVDDRWVALSPADSKRIADYERNARAAMPLARQVGLDAADIAFTALSEVAIGFGGDPARTRDKLDKARKQLDQQLARSVNAQHFNSEAMGESIGMAVKEVMPMLVGDIVSGALGAAFSGDEARLKQFDDLDKQIEARIQPRADALEVRAQALCKKMEALDAIDSALEFRLADGRSLDLLRIDPPEKHRKND</sequence>
<keyword evidence="1" id="KW-0732">Signal</keyword>
<dbReference type="RefSeq" id="WP_158635236.1">
    <property type="nucleotide sequence ID" value="NZ_VLKN01000001.1"/>
</dbReference>
<dbReference type="EMBL" id="VLKN01000001">
    <property type="protein sequence ID" value="TWI06025.1"/>
    <property type="molecule type" value="Genomic_DNA"/>
</dbReference>
<dbReference type="OrthoDB" id="7063031at2"/>
<feature type="chain" id="PRO_5022114263" description="DUF2884 family protein" evidence="1">
    <location>
        <begin position="21"/>
        <end position="252"/>
    </location>
</feature>
<gene>
    <name evidence="2" type="ORF">IP90_00287</name>
</gene>
<accession>A0A562LEL6</accession>
<keyword evidence="3" id="KW-1185">Reference proteome</keyword>
<reference evidence="2 3" key="1">
    <citation type="journal article" date="2015" name="Stand. Genomic Sci.">
        <title>Genomic Encyclopedia of Bacterial and Archaeal Type Strains, Phase III: the genomes of soil and plant-associated and newly described type strains.</title>
        <authorList>
            <person name="Whitman W.B."/>
            <person name="Woyke T."/>
            <person name="Klenk H.P."/>
            <person name="Zhou Y."/>
            <person name="Lilburn T.G."/>
            <person name="Beck B.J."/>
            <person name="De Vos P."/>
            <person name="Vandamme P."/>
            <person name="Eisen J.A."/>
            <person name="Garrity G."/>
            <person name="Hugenholtz P."/>
            <person name="Kyrpides N.C."/>
        </authorList>
    </citation>
    <scope>NUCLEOTIDE SEQUENCE [LARGE SCALE GENOMIC DNA]</scope>
    <source>
        <strain evidence="2 3">CGMCC 1.10821</strain>
    </source>
</reference>
<dbReference type="Proteomes" id="UP000315167">
    <property type="component" value="Unassembled WGS sequence"/>
</dbReference>
<evidence type="ECO:0000313" key="2">
    <source>
        <dbReference type="EMBL" id="TWI06025.1"/>
    </source>
</evidence>
<dbReference type="InterPro" id="IPR021307">
    <property type="entry name" value="DUF2884"/>
</dbReference>
<dbReference type="AlphaFoldDB" id="A0A562LEL6"/>
<evidence type="ECO:0008006" key="4">
    <source>
        <dbReference type="Google" id="ProtNLM"/>
    </source>
</evidence>
<name>A0A562LEL6_9GAMM</name>
<comment type="caution">
    <text evidence="2">The sequence shown here is derived from an EMBL/GenBank/DDBJ whole genome shotgun (WGS) entry which is preliminary data.</text>
</comment>
<evidence type="ECO:0000256" key="1">
    <source>
        <dbReference type="SAM" id="SignalP"/>
    </source>
</evidence>